<keyword evidence="3" id="KW-1185">Reference proteome</keyword>
<dbReference type="Pfam" id="PF00514">
    <property type="entry name" value="Arm"/>
    <property type="match status" value="2"/>
</dbReference>
<dbReference type="Gene3D" id="1.25.10.10">
    <property type="entry name" value="Leucine-rich Repeat Variant"/>
    <property type="match status" value="2"/>
</dbReference>
<dbReference type="GO" id="GO:0008017">
    <property type="term" value="F:microtubule binding"/>
    <property type="evidence" value="ECO:0007669"/>
    <property type="project" value="TreeGrafter"/>
</dbReference>
<dbReference type="AlphaFoldDB" id="A0AAD6YV32"/>
<dbReference type="InterPro" id="IPR000225">
    <property type="entry name" value="Armadillo"/>
</dbReference>
<dbReference type="SUPFAM" id="SSF48371">
    <property type="entry name" value="ARM repeat"/>
    <property type="match status" value="1"/>
</dbReference>
<dbReference type="GO" id="GO:0003341">
    <property type="term" value="P:cilium movement"/>
    <property type="evidence" value="ECO:0007669"/>
    <property type="project" value="TreeGrafter"/>
</dbReference>
<dbReference type="PANTHER" id="PTHR23314">
    <property type="entry name" value="SPERM-ASSOCIATED ANTIGEN 6 ARMADILLO REPEAT-CONTAINING"/>
    <property type="match status" value="1"/>
</dbReference>
<name>A0AAD6YV32_9AGAR</name>
<protein>
    <submittedName>
        <fullName evidence="2">Armadillo-type protein</fullName>
    </submittedName>
</protein>
<dbReference type="InterPro" id="IPR016024">
    <property type="entry name" value="ARM-type_fold"/>
</dbReference>
<dbReference type="SMART" id="SM00185">
    <property type="entry name" value="ARM"/>
    <property type="match status" value="3"/>
</dbReference>
<reference evidence="2" key="1">
    <citation type="submission" date="2023-03" db="EMBL/GenBank/DDBJ databases">
        <title>Massive genome expansion in bonnet fungi (Mycena s.s.) driven by repeated elements and novel gene families across ecological guilds.</title>
        <authorList>
            <consortium name="Lawrence Berkeley National Laboratory"/>
            <person name="Harder C.B."/>
            <person name="Miyauchi S."/>
            <person name="Viragh M."/>
            <person name="Kuo A."/>
            <person name="Thoen E."/>
            <person name="Andreopoulos B."/>
            <person name="Lu D."/>
            <person name="Skrede I."/>
            <person name="Drula E."/>
            <person name="Henrissat B."/>
            <person name="Morin E."/>
            <person name="Kohler A."/>
            <person name="Barry K."/>
            <person name="LaButti K."/>
            <person name="Morin E."/>
            <person name="Salamov A."/>
            <person name="Lipzen A."/>
            <person name="Mereny Z."/>
            <person name="Hegedus B."/>
            <person name="Baldrian P."/>
            <person name="Stursova M."/>
            <person name="Weitz H."/>
            <person name="Taylor A."/>
            <person name="Grigoriev I.V."/>
            <person name="Nagy L.G."/>
            <person name="Martin F."/>
            <person name="Kauserud H."/>
        </authorList>
    </citation>
    <scope>NUCLEOTIDE SEQUENCE</scope>
    <source>
        <strain evidence="2">9144</strain>
    </source>
</reference>
<organism evidence="2 3">
    <name type="scientific">Mycena pura</name>
    <dbReference type="NCBI Taxonomy" id="153505"/>
    <lineage>
        <taxon>Eukaryota</taxon>
        <taxon>Fungi</taxon>
        <taxon>Dikarya</taxon>
        <taxon>Basidiomycota</taxon>
        <taxon>Agaricomycotina</taxon>
        <taxon>Agaricomycetes</taxon>
        <taxon>Agaricomycetidae</taxon>
        <taxon>Agaricales</taxon>
        <taxon>Marasmiineae</taxon>
        <taxon>Mycenaceae</taxon>
        <taxon>Mycena</taxon>
    </lineage>
</organism>
<gene>
    <name evidence="2" type="ORF">GGX14DRAFT_383856</name>
</gene>
<evidence type="ECO:0000313" key="3">
    <source>
        <dbReference type="Proteomes" id="UP001219525"/>
    </source>
</evidence>
<sequence>MRGRGMPQLPSPSWCRDAFGSPRRGSGGSRSLGGNITCSRRMPLPRRAWRPRGDQTGAVVPQGAPGVSGGVTTASGYPVYSMCQQAAAAKLSLIMSWWSDSNQPGATVNLHALSKPLMRVLYHRQAREFIRIHQGVRLSKDTMDIFASYLRYKYISAGTKTLLLEELTTRATTEWTQDASVILEILDGHLLTSLLQSPVSSVKSLTCYLLGYLVTLELASSAIEELEPPGQLMAALLYDQEPKVSQSAMFALSKLSLWSKGAETVVNAKVLGQSLVFLNSTDARTREYTCHTATWAAISEINPCVQLIALVGSAIYALSQLSLRLGRAESVDNNLNALRQTMVHLLYSADTWTRAHTSHILGNLVSHETTSAAILVMQRCLYLVSLLSRELEGAQYVVHAKALEHTLTLLNSPDTETQAYACEMLGHIASHAATSAAILVVNPCLRLVSLLNLSQGLEGAQSVVQAKALEHTLALLNSPDTETRTYACEMLGHIASHAATSAAILVLNPCLRLVSLLSLSQGLEGAQSVVHAKALQHTLALLNSPDTETQSHACEMLGYLASHEVTSVAVLVMD</sequence>
<dbReference type="GO" id="GO:0015630">
    <property type="term" value="C:microtubule cytoskeleton"/>
    <property type="evidence" value="ECO:0007669"/>
    <property type="project" value="TreeGrafter"/>
</dbReference>
<dbReference type="PANTHER" id="PTHR23314:SF0">
    <property type="entry name" value="SPERM-ASSOCIATED ANTIGEN 6"/>
    <property type="match status" value="1"/>
</dbReference>
<feature type="region of interest" description="Disordered" evidence="1">
    <location>
        <begin position="1"/>
        <end position="37"/>
    </location>
</feature>
<accession>A0AAD6YV32</accession>
<dbReference type="EMBL" id="JARJCW010000001">
    <property type="protein sequence ID" value="KAJ7229900.1"/>
    <property type="molecule type" value="Genomic_DNA"/>
</dbReference>
<dbReference type="InterPro" id="IPR011989">
    <property type="entry name" value="ARM-like"/>
</dbReference>
<comment type="caution">
    <text evidence="2">The sequence shown here is derived from an EMBL/GenBank/DDBJ whole genome shotgun (WGS) entry which is preliminary data.</text>
</comment>
<dbReference type="Proteomes" id="UP001219525">
    <property type="component" value="Unassembled WGS sequence"/>
</dbReference>
<proteinExistence type="predicted"/>
<evidence type="ECO:0000256" key="1">
    <source>
        <dbReference type="SAM" id="MobiDB-lite"/>
    </source>
</evidence>
<evidence type="ECO:0000313" key="2">
    <source>
        <dbReference type="EMBL" id="KAJ7229900.1"/>
    </source>
</evidence>